<dbReference type="EMBL" id="FNDT01000002">
    <property type="protein sequence ID" value="SDH75128.1"/>
    <property type="molecule type" value="Genomic_DNA"/>
</dbReference>
<dbReference type="STRING" id="335973.SAMN04488693_102304"/>
<evidence type="ECO:0000313" key="2">
    <source>
        <dbReference type="Proteomes" id="UP000199258"/>
    </source>
</evidence>
<dbReference type="Gene3D" id="3.40.50.620">
    <property type="entry name" value="HUPs"/>
    <property type="match status" value="1"/>
</dbReference>
<sequence>MEETIVVLAEVPLTEADATHLSALVDGGDATYTVVIPEDRHTNVLGEFLHHLSLLEFAEAFQGLSHRPSEEEVRVSADSALRSSLEALSAAGLTADGLTAAGNAVDMLVTTVRERGARQAVVITRPHALADTLHRDWANRAQDKLGVPVLHLYSGSGFIGDS</sequence>
<dbReference type="SUPFAM" id="SSF52402">
    <property type="entry name" value="Adenine nucleotide alpha hydrolases-like"/>
    <property type="match status" value="1"/>
</dbReference>
<dbReference type="Proteomes" id="UP000199258">
    <property type="component" value="Unassembled WGS sequence"/>
</dbReference>
<evidence type="ECO:0000313" key="1">
    <source>
        <dbReference type="EMBL" id="SDH75128.1"/>
    </source>
</evidence>
<organism evidence="1 2">
    <name type="scientific">Arthrobacter subterraneus</name>
    <dbReference type="NCBI Taxonomy" id="335973"/>
    <lineage>
        <taxon>Bacteria</taxon>
        <taxon>Bacillati</taxon>
        <taxon>Actinomycetota</taxon>
        <taxon>Actinomycetes</taxon>
        <taxon>Micrococcales</taxon>
        <taxon>Micrococcaceae</taxon>
        <taxon>Arthrobacter</taxon>
    </lineage>
</organism>
<reference evidence="1 2" key="1">
    <citation type="submission" date="2016-10" db="EMBL/GenBank/DDBJ databases">
        <authorList>
            <person name="de Groot N.N."/>
        </authorList>
    </citation>
    <scope>NUCLEOTIDE SEQUENCE [LARGE SCALE GENOMIC DNA]</scope>
    <source>
        <strain evidence="1 2">NP_1H</strain>
    </source>
</reference>
<accession>A0A1G8EYZ9</accession>
<dbReference type="AlphaFoldDB" id="A0A1G8EYZ9"/>
<gene>
    <name evidence="1" type="ORF">SAMN04488693_102304</name>
</gene>
<dbReference type="RefSeq" id="WP_026545357.1">
    <property type="nucleotide sequence ID" value="NZ_FNDT01000002.1"/>
</dbReference>
<evidence type="ECO:0008006" key="3">
    <source>
        <dbReference type="Google" id="ProtNLM"/>
    </source>
</evidence>
<dbReference type="OrthoDB" id="3825223at2"/>
<protein>
    <recommendedName>
        <fullName evidence="3">Universal stress protein family protein</fullName>
    </recommendedName>
</protein>
<proteinExistence type="predicted"/>
<name>A0A1G8EYZ9_9MICC</name>
<dbReference type="InterPro" id="IPR014729">
    <property type="entry name" value="Rossmann-like_a/b/a_fold"/>
</dbReference>
<keyword evidence="2" id="KW-1185">Reference proteome</keyword>